<accession>A0A8S3DYG6</accession>
<dbReference type="GO" id="GO:0005789">
    <property type="term" value="C:endoplasmic reticulum membrane"/>
    <property type="evidence" value="ECO:0007669"/>
    <property type="project" value="TreeGrafter"/>
</dbReference>
<feature type="region of interest" description="Disordered" evidence="2">
    <location>
        <begin position="48"/>
        <end position="114"/>
    </location>
</feature>
<dbReference type="EMBL" id="CAJOBH010225772">
    <property type="protein sequence ID" value="CAF5049700.1"/>
    <property type="molecule type" value="Genomic_DNA"/>
</dbReference>
<dbReference type="Proteomes" id="UP000681967">
    <property type="component" value="Unassembled WGS sequence"/>
</dbReference>
<evidence type="ECO:0000256" key="1">
    <source>
        <dbReference type="PROSITE-ProRule" id="PRU00339"/>
    </source>
</evidence>
<protein>
    <submittedName>
        <fullName evidence="3">Uncharacterized protein</fullName>
    </submittedName>
</protein>
<dbReference type="PANTHER" id="PTHR43908:SF3">
    <property type="entry name" value="AT29763P-RELATED"/>
    <property type="match status" value="1"/>
</dbReference>
<dbReference type="InterPro" id="IPR051100">
    <property type="entry name" value="DnaJ_subfamily_B/C"/>
</dbReference>
<evidence type="ECO:0000313" key="4">
    <source>
        <dbReference type="Proteomes" id="UP000681967"/>
    </source>
</evidence>
<dbReference type="PANTHER" id="PTHR43908">
    <property type="entry name" value="AT29763P-RELATED"/>
    <property type="match status" value="1"/>
</dbReference>
<dbReference type="PROSITE" id="PS50005">
    <property type="entry name" value="TPR"/>
    <property type="match status" value="1"/>
</dbReference>
<name>A0A8S3DYG6_9BILA</name>
<gene>
    <name evidence="3" type="ORF">BYL167_LOCUS57915</name>
</gene>
<evidence type="ECO:0000256" key="2">
    <source>
        <dbReference type="SAM" id="MobiDB-lite"/>
    </source>
</evidence>
<evidence type="ECO:0000313" key="3">
    <source>
        <dbReference type="EMBL" id="CAF5049700.1"/>
    </source>
</evidence>
<reference evidence="3" key="1">
    <citation type="submission" date="2021-02" db="EMBL/GenBank/DDBJ databases">
        <authorList>
            <person name="Nowell W R."/>
        </authorList>
    </citation>
    <scope>NUCLEOTIDE SEQUENCE</scope>
</reference>
<comment type="caution">
    <text evidence="3">The sequence shown here is derived from an EMBL/GenBank/DDBJ whole genome shotgun (WGS) entry which is preliminary data.</text>
</comment>
<feature type="compositionally biased region" description="Low complexity" evidence="2">
    <location>
        <begin position="66"/>
        <end position="80"/>
    </location>
</feature>
<sequence>MEANKDASLHYLELAEKAIHDNDYERAIRYLNKSIDLFPTHKAKDLLERMKNSTSKSTNNDKTHESTSSSNNDHSTTNGNASHARHRTTSASNNEYSAEEVEAVRKTITKPDNLHRSVESPLAIQLATT</sequence>
<feature type="repeat" description="TPR" evidence="1">
    <location>
        <begin position="8"/>
        <end position="41"/>
    </location>
</feature>
<dbReference type="GO" id="GO:0030544">
    <property type="term" value="F:Hsp70 protein binding"/>
    <property type="evidence" value="ECO:0007669"/>
    <property type="project" value="TreeGrafter"/>
</dbReference>
<dbReference type="AlphaFoldDB" id="A0A8S3DYG6"/>
<dbReference type="InterPro" id="IPR019734">
    <property type="entry name" value="TPR_rpt"/>
</dbReference>
<organism evidence="3 4">
    <name type="scientific">Rotaria magnacalcarata</name>
    <dbReference type="NCBI Taxonomy" id="392030"/>
    <lineage>
        <taxon>Eukaryota</taxon>
        <taxon>Metazoa</taxon>
        <taxon>Spiralia</taxon>
        <taxon>Gnathifera</taxon>
        <taxon>Rotifera</taxon>
        <taxon>Eurotatoria</taxon>
        <taxon>Bdelloidea</taxon>
        <taxon>Philodinida</taxon>
        <taxon>Philodinidae</taxon>
        <taxon>Rotaria</taxon>
    </lineage>
</organism>
<keyword evidence="1" id="KW-0802">TPR repeat</keyword>
<proteinExistence type="predicted"/>
<dbReference type="GO" id="GO:0071218">
    <property type="term" value="P:cellular response to misfolded protein"/>
    <property type="evidence" value="ECO:0007669"/>
    <property type="project" value="TreeGrafter"/>
</dbReference>